<dbReference type="Gramene" id="OE9A108854T1">
    <property type="protein sequence ID" value="OE9A108854C1"/>
    <property type="gene ID" value="OE9A108854"/>
</dbReference>
<comment type="caution">
    <text evidence="1">The sequence shown here is derived from an EMBL/GenBank/DDBJ whole genome shotgun (WGS) entry which is preliminary data.</text>
</comment>
<proteinExistence type="predicted"/>
<dbReference type="AlphaFoldDB" id="A0A8S0TZD5"/>
<sequence>MQPGFQAFLGNFWDTLYRPCPEYCGATAWMQPDFQAFVGIFRQLVGTVCKPRLGLVVAAVGTQPYFQAFLGNLWAQYASNVRDASRPRYGRKYIFHQMKEAQSCQGRVRATAGMELDFQVILVQGSGDGDDEEKVVSGTRCAGHDRDALGQREGHILIFRHFWQVFGHDVQATSGTPRSRGRDTVRFSGICRQFVGTVCRPRSGRVLAAIGT</sequence>
<evidence type="ECO:0000313" key="2">
    <source>
        <dbReference type="Proteomes" id="UP000594638"/>
    </source>
</evidence>
<dbReference type="EMBL" id="CACTIH010007370">
    <property type="protein sequence ID" value="CAA3011490.1"/>
    <property type="molecule type" value="Genomic_DNA"/>
</dbReference>
<evidence type="ECO:0000313" key="1">
    <source>
        <dbReference type="EMBL" id="CAA3011490.1"/>
    </source>
</evidence>
<accession>A0A8S0TZD5</accession>
<gene>
    <name evidence="1" type="ORF">OLEA9_A108854</name>
</gene>
<name>A0A8S0TZD5_OLEEU</name>
<organism evidence="1 2">
    <name type="scientific">Olea europaea subsp. europaea</name>
    <dbReference type="NCBI Taxonomy" id="158383"/>
    <lineage>
        <taxon>Eukaryota</taxon>
        <taxon>Viridiplantae</taxon>
        <taxon>Streptophyta</taxon>
        <taxon>Embryophyta</taxon>
        <taxon>Tracheophyta</taxon>
        <taxon>Spermatophyta</taxon>
        <taxon>Magnoliopsida</taxon>
        <taxon>eudicotyledons</taxon>
        <taxon>Gunneridae</taxon>
        <taxon>Pentapetalae</taxon>
        <taxon>asterids</taxon>
        <taxon>lamiids</taxon>
        <taxon>Lamiales</taxon>
        <taxon>Oleaceae</taxon>
        <taxon>Oleeae</taxon>
        <taxon>Olea</taxon>
    </lineage>
</organism>
<protein>
    <submittedName>
        <fullName evidence="1">Uncharacterized protein</fullName>
    </submittedName>
</protein>
<dbReference type="Proteomes" id="UP000594638">
    <property type="component" value="Unassembled WGS sequence"/>
</dbReference>
<reference evidence="1 2" key="1">
    <citation type="submission" date="2019-12" db="EMBL/GenBank/DDBJ databases">
        <authorList>
            <person name="Alioto T."/>
            <person name="Alioto T."/>
            <person name="Gomez Garrido J."/>
        </authorList>
    </citation>
    <scope>NUCLEOTIDE SEQUENCE [LARGE SCALE GENOMIC DNA]</scope>
</reference>
<keyword evidence="2" id="KW-1185">Reference proteome</keyword>